<comment type="caution">
    <text evidence="1">The sequence shown here is derived from an EMBL/GenBank/DDBJ whole genome shotgun (WGS) entry which is preliminary data.</text>
</comment>
<organism evidence="1 2">
    <name type="scientific">Vineibacter terrae</name>
    <dbReference type="NCBI Taxonomy" id="2586908"/>
    <lineage>
        <taxon>Bacteria</taxon>
        <taxon>Pseudomonadati</taxon>
        <taxon>Pseudomonadota</taxon>
        <taxon>Alphaproteobacteria</taxon>
        <taxon>Hyphomicrobiales</taxon>
        <taxon>Vineibacter</taxon>
    </lineage>
</organism>
<name>A0A5C8PHN1_9HYPH</name>
<reference evidence="1 2" key="1">
    <citation type="submission" date="2019-06" db="EMBL/GenBank/DDBJ databases">
        <title>New taxonomy in bacterial strain CC-CFT640, isolated from vineyard.</title>
        <authorList>
            <person name="Lin S.-Y."/>
            <person name="Tsai C.-F."/>
            <person name="Young C.-C."/>
        </authorList>
    </citation>
    <scope>NUCLEOTIDE SEQUENCE [LARGE SCALE GENOMIC DNA]</scope>
    <source>
        <strain evidence="1 2">CC-CFT640</strain>
    </source>
</reference>
<evidence type="ECO:0000313" key="2">
    <source>
        <dbReference type="Proteomes" id="UP000321638"/>
    </source>
</evidence>
<protein>
    <submittedName>
        <fullName evidence="1">Uncharacterized protein</fullName>
    </submittedName>
</protein>
<dbReference type="AlphaFoldDB" id="A0A5C8PHN1"/>
<gene>
    <name evidence="1" type="ORF">FHP25_24460</name>
</gene>
<proteinExistence type="predicted"/>
<evidence type="ECO:0000313" key="1">
    <source>
        <dbReference type="EMBL" id="TXL72706.1"/>
    </source>
</evidence>
<dbReference type="OrthoDB" id="9777345at2"/>
<dbReference type="EMBL" id="VDUZ01000031">
    <property type="protein sequence ID" value="TXL72706.1"/>
    <property type="molecule type" value="Genomic_DNA"/>
</dbReference>
<dbReference type="Proteomes" id="UP000321638">
    <property type="component" value="Unassembled WGS sequence"/>
</dbReference>
<dbReference type="RefSeq" id="WP_147849604.1">
    <property type="nucleotide sequence ID" value="NZ_VDUZ01000031.1"/>
</dbReference>
<keyword evidence="2" id="KW-1185">Reference proteome</keyword>
<sequence>MASELIIRSVEEADALMLLVRASAARARDWMSTQTEDPLEMLRRIKFEPVGFHPIEDRPLNFIEQINQTWTFAVPTSVLCTLSGIPKRYHAAASARSTGGIDPPP</sequence>
<accession>A0A5C8PHN1</accession>